<protein>
    <submittedName>
        <fullName evidence="1">ATP-dependent RNA helicase DHX8</fullName>
    </submittedName>
</protein>
<dbReference type="OrthoDB" id="413653at2759"/>
<reference evidence="1 2" key="1">
    <citation type="submission" date="2019-09" db="EMBL/GenBank/DDBJ databases">
        <title>Draft genome of the ectomycorrhizal ascomycete Sphaerosporella brunnea.</title>
        <authorList>
            <consortium name="DOE Joint Genome Institute"/>
            <person name="Benucci G.M."/>
            <person name="Marozzi G."/>
            <person name="Antonielli L."/>
            <person name="Sanchez S."/>
            <person name="Marco P."/>
            <person name="Wang X."/>
            <person name="Falini L.B."/>
            <person name="Barry K."/>
            <person name="Haridas S."/>
            <person name="Lipzen A."/>
            <person name="Labutti K."/>
            <person name="Grigoriev I.V."/>
            <person name="Murat C."/>
            <person name="Martin F."/>
            <person name="Albertini E."/>
            <person name="Donnini D."/>
            <person name="Bonito G."/>
        </authorList>
    </citation>
    <scope>NUCLEOTIDE SEQUENCE [LARGE SCALE GENOMIC DNA]</scope>
    <source>
        <strain evidence="1 2">Sb_GMNB300</strain>
    </source>
</reference>
<keyword evidence="1" id="KW-0067">ATP-binding</keyword>
<dbReference type="Pfam" id="PF14124">
    <property type="entry name" value="DUF4291"/>
    <property type="match status" value="1"/>
</dbReference>
<accession>A0A5J5F2P0</accession>
<keyword evidence="1" id="KW-0347">Helicase</keyword>
<dbReference type="EMBL" id="VXIS01000048">
    <property type="protein sequence ID" value="KAA8910246.1"/>
    <property type="molecule type" value="Genomic_DNA"/>
</dbReference>
<evidence type="ECO:0000313" key="2">
    <source>
        <dbReference type="Proteomes" id="UP000326924"/>
    </source>
</evidence>
<keyword evidence="1" id="KW-0547">Nucleotide-binding</keyword>
<dbReference type="AlphaFoldDB" id="A0A5J5F2P0"/>
<dbReference type="GO" id="GO:0004386">
    <property type="term" value="F:helicase activity"/>
    <property type="evidence" value="ECO:0007669"/>
    <property type="project" value="UniProtKB-KW"/>
</dbReference>
<comment type="caution">
    <text evidence="1">The sequence shown here is derived from an EMBL/GenBank/DDBJ whole genome shotgun (WGS) entry which is preliminary data.</text>
</comment>
<evidence type="ECO:0000313" key="1">
    <source>
        <dbReference type="EMBL" id="KAA8910246.1"/>
    </source>
</evidence>
<organism evidence="1 2">
    <name type="scientific">Sphaerosporella brunnea</name>
    <dbReference type="NCBI Taxonomy" id="1250544"/>
    <lineage>
        <taxon>Eukaryota</taxon>
        <taxon>Fungi</taxon>
        <taxon>Dikarya</taxon>
        <taxon>Ascomycota</taxon>
        <taxon>Pezizomycotina</taxon>
        <taxon>Pezizomycetes</taxon>
        <taxon>Pezizales</taxon>
        <taxon>Pyronemataceae</taxon>
        <taxon>Sphaerosporella</taxon>
    </lineage>
</organism>
<name>A0A5J5F2P0_9PEZI</name>
<proteinExistence type="predicted"/>
<dbReference type="Proteomes" id="UP000326924">
    <property type="component" value="Unassembled WGS sequence"/>
</dbReference>
<dbReference type="PANTHER" id="PTHR38567">
    <property type="entry name" value="DUF4291 DOMAIN-CONTAINING PROTEIN"/>
    <property type="match status" value="1"/>
</dbReference>
<dbReference type="PANTHER" id="PTHR38567:SF1">
    <property type="entry name" value="DUF4291 DOMAIN-CONTAINING PROTEIN"/>
    <property type="match status" value="1"/>
</dbReference>
<sequence>MPTTTTNTTPYRQIRALYDSGTITVYQAYSALIADPAVARQKLSASPHFKFTRMTWIKPSWNWMMYRSGYSHKDERQARILAIKMKREHFEHLLSLACVTNNHTGTLSEQEKKCEVRVQWDPERGVSLEKLDYRSIQIGIGASISEIWANEWIDSIEDVTERAKKMKTLIDEGRVQEASELVPAERPYPLSTDLELLLRME</sequence>
<keyword evidence="2" id="KW-1185">Reference proteome</keyword>
<dbReference type="InParanoid" id="A0A5J5F2P0"/>
<dbReference type="InterPro" id="IPR025633">
    <property type="entry name" value="DUF4291"/>
</dbReference>
<keyword evidence="1" id="KW-0378">Hydrolase</keyword>
<gene>
    <name evidence="1" type="ORF">FN846DRAFT_905105</name>
</gene>